<keyword evidence="3" id="KW-1185">Reference proteome</keyword>
<feature type="compositionally biased region" description="Basic and acidic residues" evidence="1">
    <location>
        <begin position="68"/>
        <end position="80"/>
    </location>
</feature>
<reference evidence="3" key="1">
    <citation type="journal article" date="2017" name="Nat. Ecol. Evol.">
        <title>Genome expansion and lineage-specific genetic innovations in the forest pathogenic fungi Armillaria.</title>
        <authorList>
            <person name="Sipos G."/>
            <person name="Prasanna A.N."/>
            <person name="Walter M.C."/>
            <person name="O'Connor E."/>
            <person name="Balint B."/>
            <person name="Krizsan K."/>
            <person name="Kiss B."/>
            <person name="Hess J."/>
            <person name="Varga T."/>
            <person name="Slot J."/>
            <person name="Riley R."/>
            <person name="Boka B."/>
            <person name="Rigling D."/>
            <person name="Barry K."/>
            <person name="Lee J."/>
            <person name="Mihaltcheva S."/>
            <person name="LaButti K."/>
            <person name="Lipzen A."/>
            <person name="Waldron R."/>
            <person name="Moloney N.M."/>
            <person name="Sperisen C."/>
            <person name="Kredics L."/>
            <person name="Vagvoelgyi C."/>
            <person name="Patrignani A."/>
            <person name="Fitzpatrick D."/>
            <person name="Nagy I."/>
            <person name="Doyle S."/>
            <person name="Anderson J.B."/>
            <person name="Grigoriev I.V."/>
            <person name="Gueldener U."/>
            <person name="Muensterkoetter M."/>
            <person name="Nagy L.G."/>
        </authorList>
    </citation>
    <scope>NUCLEOTIDE SEQUENCE [LARGE SCALE GENOMIC DNA]</scope>
    <source>
        <strain evidence="3">C18/9</strain>
    </source>
</reference>
<gene>
    <name evidence="2" type="ORF">ARMOST_19752</name>
</gene>
<evidence type="ECO:0000313" key="2">
    <source>
        <dbReference type="EMBL" id="SJL16232.1"/>
    </source>
</evidence>
<dbReference type="AlphaFoldDB" id="A0A284S5E3"/>
<protein>
    <submittedName>
        <fullName evidence="2">Uncharacterized protein</fullName>
    </submittedName>
</protein>
<dbReference type="EMBL" id="FUEG01000033">
    <property type="protein sequence ID" value="SJL16232.1"/>
    <property type="molecule type" value="Genomic_DNA"/>
</dbReference>
<sequence>MLTIATLLANMATLDFNFEQLRARVYAQQDRSSPLGSGASPVPGEDQMNELPINPQLIRSTTPILGAHQHDEYEQERSAEFLDNQNGEEEPQSVMEHLFMVEQGREIKCQWTLTAKSDQEAERFLQSRQKLTTLHLGAKIG</sequence>
<organism evidence="2 3">
    <name type="scientific">Armillaria ostoyae</name>
    <name type="common">Armillaria root rot fungus</name>
    <dbReference type="NCBI Taxonomy" id="47428"/>
    <lineage>
        <taxon>Eukaryota</taxon>
        <taxon>Fungi</taxon>
        <taxon>Dikarya</taxon>
        <taxon>Basidiomycota</taxon>
        <taxon>Agaricomycotina</taxon>
        <taxon>Agaricomycetes</taxon>
        <taxon>Agaricomycetidae</taxon>
        <taxon>Agaricales</taxon>
        <taxon>Marasmiineae</taxon>
        <taxon>Physalacriaceae</taxon>
        <taxon>Armillaria</taxon>
    </lineage>
</organism>
<accession>A0A284S5E3</accession>
<dbReference type="Proteomes" id="UP000219338">
    <property type="component" value="Unassembled WGS sequence"/>
</dbReference>
<evidence type="ECO:0000256" key="1">
    <source>
        <dbReference type="SAM" id="MobiDB-lite"/>
    </source>
</evidence>
<evidence type="ECO:0000313" key="3">
    <source>
        <dbReference type="Proteomes" id="UP000219338"/>
    </source>
</evidence>
<feature type="region of interest" description="Disordered" evidence="1">
    <location>
        <begin position="29"/>
        <end position="91"/>
    </location>
</feature>
<name>A0A284S5E3_ARMOS</name>
<proteinExistence type="predicted"/>